<dbReference type="PANTHER" id="PTHR46060">
    <property type="entry name" value="MARINER MOS1 TRANSPOSASE-LIKE PROTEIN"/>
    <property type="match status" value="1"/>
</dbReference>
<dbReference type="Gene3D" id="3.30.420.10">
    <property type="entry name" value="Ribonuclease H-like superfamily/Ribonuclease H"/>
    <property type="match status" value="1"/>
</dbReference>
<sequence length="97" mass="10988">MAIVFWDTQGIIIGDFLSKGETVNSDSYIETLKRLRARILRVRPDMGLGNVLLLHDNIQCHESIRIRETIASFGWTTLPHPSYSTDLAPPDYHGTSF</sequence>
<keyword evidence="2" id="KW-1185">Reference proteome</keyword>
<dbReference type="AlphaFoldDB" id="A0AAV4FLL5"/>
<evidence type="ECO:0000313" key="1">
    <source>
        <dbReference type="EMBL" id="GFR74187.1"/>
    </source>
</evidence>
<dbReference type="Pfam" id="PF01359">
    <property type="entry name" value="Transposase_1"/>
    <property type="match status" value="1"/>
</dbReference>
<dbReference type="GO" id="GO:0003676">
    <property type="term" value="F:nucleic acid binding"/>
    <property type="evidence" value="ECO:0007669"/>
    <property type="project" value="InterPro"/>
</dbReference>
<proteinExistence type="predicted"/>
<dbReference type="InterPro" id="IPR001888">
    <property type="entry name" value="Transposase_1"/>
</dbReference>
<dbReference type="InterPro" id="IPR052709">
    <property type="entry name" value="Transposase-MT_Hybrid"/>
</dbReference>
<dbReference type="EMBL" id="BMAT01011507">
    <property type="protein sequence ID" value="GFR74187.1"/>
    <property type="molecule type" value="Genomic_DNA"/>
</dbReference>
<reference evidence="1 2" key="1">
    <citation type="journal article" date="2021" name="Elife">
        <title>Chloroplast acquisition without the gene transfer in kleptoplastic sea slugs, Plakobranchus ocellatus.</title>
        <authorList>
            <person name="Maeda T."/>
            <person name="Takahashi S."/>
            <person name="Yoshida T."/>
            <person name="Shimamura S."/>
            <person name="Takaki Y."/>
            <person name="Nagai Y."/>
            <person name="Toyoda A."/>
            <person name="Suzuki Y."/>
            <person name="Arimoto A."/>
            <person name="Ishii H."/>
            <person name="Satoh N."/>
            <person name="Nishiyama T."/>
            <person name="Hasebe M."/>
            <person name="Maruyama T."/>
            <person name="Minagawa J."/>
            <person name="Obokata J."/>
            <person name="Shigenobu S."/>
        </authorList>
    </citation>
    <scope>NUCLEOTIDE SEQUENCE [LARGE SCALE GENOMIC DNA]</scope>
</reference>
<comment type="caution">
    <text evidence="1">The sequence shown here is derived from an EMBL/GenBank/DDBJ whole genome shotgun (WGS) entry which is preliminary data.</text>
</comment>
<dbReference type="PANTHER" id="PTHR46060:SF1">
    <property type="entry name" value="MARINER MOS1 TRANSPOSASE-LIKE PROTEIN"/>
    <property type="match status" value="1"/>
</dbReference>
<name>A0AAV4FLL5_9GAST</name>
<protein>
    <submittedName>
        <fullName evidence="1">Mariner transposase</fullName>
    </submittedName>
</protein>
<accession>A0AAV4FLL5</accession>
<evidence type="ECO:0000313" key="2">
    <source>
        <dbReference type="Proteomes" id="UP000762676"/>
    </source>
</evidence>
<dbReference type="InterPro" id="IPR036397">
    <property type="entry name" value="RNaseH_sf"/>
</dbReference>
<gene>
    <name evidence="1" type="ORF">ElyMa_005749600</name>
</gene>
<dbReference type="Proteomes" id="UP000762676">
    <property type="component" value="Unassembled WGS sequence"/>
</dbReference>
<organism evidence="1 2">
    <name type="scientific">Elysia marginata</name>
    <dbReference type="NCBI Taxonomy" id="1093978"/>
    <lineage>
        <taxon>Eukaryota</taxon>
        <taxon>Metazoa</taxon>
        <taxon>Spiralia</taxon>
        <taxon>Lophotrochozoa</taxon>
        <taxon>Mollusca</taxon>
        <taxon>Gastropoda</taxon>
        <taxon>Heterobranchia</taxon>
        <taxon>Euthyneura</taxon>
        <taxon>Panpulmonata</taxon>
        <taxon>Sacoglossa</taxon>
        <taxon>Placobranchoidea</taxon>
        <taxon>Plakobranchidae</taxon>
        <taxon>Elysia</taxon>
    </lineage>
</organism>